<accession>A0AAD3D2V1</accession>
<reference evidence="2 3" key="1">
    <citation type="journal article" date="2021" name="Sci. Rep.">
        <title>The genome of the diatom Chaetoceros tenuissimus carries an ancient integrated fragment of an extant virus.</title>
        <authorList>
            <person name="Hongo Y."/>
            <person name="Kimura K."/>
            <person name="Takaki Y."/>
            <person name="Yoshida Y."/>
            <person name="Baba S."/>
            <person name="Kobayashi G."/>
            <person name="Nagasaki K."/>
            <person name="Hano T."/>
            <person name="Tomaru Y."/>
        </authorList>
    </citation>
    <scope>NUCLEOTIDE SEQUENCE [LARGE SCALE GENOMIC DNA]</scope>
    <source>
        <strain evidence="2 3">NIES-3715</strain>
    </source>
</reference>
<dbReference type="AlphaFoldDB" id="A0AAD3D2V1"/>
<dbReference type="SUPFAM" id="SSF52821">
    <property type="entry name" value="Rhodanese/Cell cycle control phosphatase"/>
    <property type="match status" value="1"/>
</dbReference>
<protein>
    <recommendedName>
        <fullName evidence="1">Rhodanese domain-containing protein</fullName>
    </recommendedName>
</protein>
<dbReference type="CDD" id="cd00158">
    <property type="entry name" value="RHOD"/>
    <property type="match status" value="1"/>
</dbReference>
<dbReference type="InterPro" id="IPR036873">
    <property type="entry name" value="Rhodanese-like_dom_sf"/>
</dbReference>
<evidence type="ECO:0000313" key="2">
    <source>
        <dbReference type="EMBL" id="GFH56668.1"/>
    </source>
</evidence>
<dbReference type="Proteomes" id="UP001054902">
    <property type="component" value="Unassembled WGS sequence"/>
</dbReference>
<organism evidence="2 3">
    <name type="scientific">Chaetoceros tenuissimus</name>
    <dbReference type="NCBI Taxonomy" id="426638"/>
    <lineage>
        <taxon>Eukaryota</taxon>
        <taxon>Sar</taxon>
        <taxon>Stramenopiles</taxon>
        <taxon>Ochrophyta</taxon>
        <taxon>Bacillariophyta</taxon>
        <taxon>Coscinodiscophyceae</taxon>
        <taxon>Chaetocerotophycidae</taxon>
        <taxon>Chaetocerotales</taxon>
        <taxon>Chaetocerotaceae</taxon>
        <taxon>Chaetoceros</taxon>
    </lineage>
</organism>
<gene>
    <name evidence="2" type="ORF">CTEN210_13144</name>
</gene>
<evidence type="ECO:0000259" key="1">
    <source>
        <dbReference type="PROSITE" id="PS50206"/>
    </source>
</evidence>
<proteinExistence type="predicted"/>
<dbReference type="InterPro" id="IPR001763">
    <property type="entry name" value="Rhodanese-like_dom"/>
</dbReference>
<dbReference type="Gene3D" id="3.40.250.10">
    <property type="entry name" value="Rhodanese-like domain"/>
    <property type="match status" value="1"/>
</dbReference>
<name>A0AAD3D2V1_9STRA</name>
<evidence type="ECO:0000313" key="3">
    <source>
        <dbReference type="Proteomes" id="UP001054902"/>
    </source>
</evidence>
<dbReference type="PROSITE" id="PS50206">
    <property type="entry name" value="RHODANESE_3"/>
    <property type="match status" value="1"/>
</dbReference>
<dbReference type="EMBL" id="BLLK01000055">
    <property type="protein sequence ID" value="GFH56668.1"/>
    <property type="molecule type" value="Genomic_DNA"/>
</dbReference>
<dbReference type="Pfam" id="PF00581">
    <property type="entry name" value="Rhodanese"/>
    <property type="match status" value="1"/>
</dbReference>
<feature type="domain" description="Rhodanese" evidence="1">
    <location>
        <begin position="24"/>
        <end position="111"/>
    </location>
</feature>
<keyword evidence="3" id="KW-1185">Reference proteome</keyword>
<sequence length="116" mass="12700">MSTYEDRAEQLGFAPKDEIKSLSHSEEVVFLDVRGESEIEAEPLGGDFKIVYCPCSRTDATELVNKSSEILPDKSAPIVIFCRSGARAKTGKEALEAIGYTKIYNAGGVCDMDYLL</sequence>
<comment type="caution">
    <text evidence="2">The sequence shown here is derived from an EMBL/GenBank/DDBJ whole genome shotgun (WGS) entry which is preliminary data.</text>
</comment>